<keyword evidence="2" id="KW-0812">Transmembrane</keyword>
<keyword evidence="4" id="KW-1000">Mitochondrion outer membrane</keyword>
<keyword evidence="8" id="KW-0472">Membrane</keyword>
<feature type="repeat" description="TPR" evidence="10">
    <location>
        <begin position="290"/>
        <end position="323"/>
    </location>
</feature>
<evidence type="ECO:0000256" key="10">
    <source>
        <dbReference type="PROSITE-ProRule" id="PRU00339"/>
    </source>
</evidence>
<proteinExistence type="inferred from homology"/>
<dbReference type="GO" id="GO:0008320">
    <property type="term" value="F:protein transmembrane transporter activity"/>
    <property type="evidence" value="ECO:0007669"/>
    <property type="project" value="TreeGrafter"/>
</dbReference>
<keyword evidence="7" id="KW-0496">Mitochondrion</keyword>
<evidence type="ECO:0000256" key="7">
    <source>
        <dbReference type="ARBA" id="ARBA00023128"/>
    </source>
</evidence>
<dbReference type="OrthoDB" id="2942533at2759"/>
<dbReference type="GO" id="GO:0005741">
    <property type="term" value="C:mitochondrial outer membrane"/>
    <property type="evidence" value="ECO:0007669"/>
    <property type="project" value="UniProtKB-SubCell"/>
</dbReference>
<dbReference type="InterPro" id="IPR011990">
    <property type="entry name" value="TPR-like_helical_dom_sf"/>
</dbReference>
<dbReference type="GO" id="GO:0045039">
    <property type="term" value="P:protein insertion into mitochondrial inner membrane"/>
    <property type="evidence" value="ECO:0007669"/>
    <property type="project" value="TreeGrafter"/>
</dbReference>
<evidence type="ECO:0000256" key="4">
    <source>
        <dbReference type="ARBA" id="ARBA00022787"/>
    </source>
</evidence>
<dbReference type="PANTHER" id="PTHR46208:SF1">
    <property type="entry name" value="MITOCHONDRIAL IMPORT RECEPTOR SUBUNIT TOM70"/>
    <property type="match status" value="1"/>
</dbReference>
<dbReference type="GO" id="GO:0030943">
    <property type="term" value="F:mitochondrion targeting sequence binding"/>
    <property type="evidence" value="ECO:0007669"/>
    <property type="project" value="TreeGrafter"/>
</dbReference>
<sequence length="354" mass="39810">MTPPKQELVIADCDEALKLDPAYVKALKRRALALEGVERYEEALRDFTAATIFDKFQDQSTATAVERVLKKLAAKKATEVLASRGPRLPSFNFVQAYFSAFRPRPQLAFPETLSQGDQTLKLALDALDASDFAHALSFINEAIEQGISSPEGKAEALNFRGTFKFLTGDVEGAKNDLLESIVHAPSFTQSLVKLASVYMEQGDPKKAFECFDEAISHNPNDPDIYYHKGQVLFIMNEFTDAAENYTKSMELDDKFIFSHIQLAVAQYKSENLANSIATFRRTLKAFPQRSEPHNYYGELLLDQQRFQDAVEKFDKAFELEKTKEKTKAPANVLPLVNKGLALFQWKQDISGAER</sequence>
<keyword evidence="6" id="KW-1133">Transmembrane helix</keyword>
<dbReference type="Gene3D" id="1.25.40.10">
    <property type="entry name" value="Tetratricopeptide repeat domain"/>
    <property type="match status" value="2"/>
</dbReference>
<dbReference type="InParanoid" id="A0A0C2WPE4"/>
<keyword evidence="5 10" id="KW-0802">TPR repeat</keyword>
<feature type="repeat" description="TPR" evidence="10">
    <location>
        <begin position="188"/>
        <end position="221"/>
    </location>
</feature>
<evidence type="ECO:0000313" key="12">
    <source>
        <dbReference type="Proteomes" id="UP000054549"/>
    </source>
</evidence>
<dbReference type="PANTHER" id="PTHR46208">
    <property type="entry name" value="MITOCHONDRIAL IMPORT RECEPTOR SUBUNIT TOM70"/>
    <property type="match status" value="1"/>
</dbReference>
<comment type="similarity">
    <text evidence="9">Belongs to the Tom70 family.</text>
</comment>
<dbReference type="InterPro" id="IPR019734">
    <property type="entry name" value="TPR_rpt"/>
</dbReference>
<name>A0A0C2WPE4_AMAMK</name>
<feature type="non-terminal residue" evidence="11">
    <location>
        <position position="354"/>
    </location>
</feature>
<dbReference type="PROSITE" id="PS50293">
    <property type="entry name" value="TPR_REGION"/>
    <property type="match status" value="1"/>
</dbReference>
<protein>
    <submittedName>
        <fullName evidence="11">Uncharacterized protein</fullName>
    </submittedName>
</protein>
<feature type="repeat" description="TPR" evidence="10">
    <location>
        <begin position="222"/>
        <end position="255"/>
    </location>
</feature>
<evidence type="ECO:0000256" key="5">
    <source>
        <dbReference type="ARBA" id="ARBA00022803"/>
    </source>
</evidence>
<accession>A0A0C2WPE4</accession>
<dbReference type="SMART" id="SM00028">
    <property type="entry name" value="TPR"/>
    <property type="match status" value="6"/>
</dbReference>
<evidence type="ECO:0000256" key="9">
    <source>
        <dbReference type="ARBA" id="ARBA00038030"/>
    </source>
</evidence>
<dbReference type="GO" id="GO:0030150">
    <property type="term" value="P:protein import into mitochondrial matrix"/>
    <property type="evidence" value="ECO:0007669"/>
    <property type="project" value="TreeGrafter"/>
</dbReference>
<evidence type="ECO:0000256" key="6">
    <source>
        <dbReference type="ARBA" id="ARBA00022989"/>
    </source>
</evidence>
<gene>
    <name evidence="11" type="ORF">M378DRAFT_111897</name>
</gene>
<dbReference type="EMBL" id="KN818334">
    <property type="protein sequence ID" value="KIL58576.1"/>
    <property type="molecule type" value="Genomic_DNA"/>
</dbReference>
<keyword evidence="12" id="KW-1185">Reference proteome</keyword>
<evidence type="ECO:0000256" key="2">
    <source>
        <dbReference type="ARBA" id="ARBA00022692"/>
    </source>
</evidence>
<dbReference type="FunCoup" id="A0A0C2WPE4">
    <property type="interactions" value="332"/>
</dbReference>
<dbReference type="SUPFAM" id="SSF48452">
    <property type="entry name" value="TPR-like"/>
    <property type="match status" value="3"/>
</dbReference>
<dbReference type="Proteomes" id="UP000054549">
    <property type="component" value="Unassembled WGS sequence"/>
</dbReference>
<comment type="subcellular location">
    <subcellularLocation>
        <location evidence="1">Mitochondrion outer membrane</location>
        <topology evidence="1">Single-pass membrane protein</topology>
    </subcellularLocation>
</comment>
<evidence type="ECO:0000313" key="11">
    <source>
        <dbReference type="EMBL" id="KIL58576.1"/>
    </source>
</evidence>
<organism evidence="11 12">
    <name type="scientific">Amanita muscaria (strain Koide BX008)</name>
    <dbReference type="NCBI Taxonomy" id="946122"/>
    <lineage>
        <taxon>Eukaryota</taxon>
        <taxon>Fungi</taxon>
        <taxon>Dikarya</taxon>
        <taxon>Basidiomycota</taxon>
        <taxon>Agaricomycotina</taxon>
        <taxon>Agaricomycetes</taxon>
        <taxon>Agaricomycetidae</taxon>
        <taxon>Agaricales</taxon>
        <taxon>Pluteineae</taxon>
        <taxon>Amanitaceae</taxon>
        <taxon>Amanita</taxon>
    </lineage>
</organism>
<dbReference type="HOGENOM" id="CLU_017516_0_0_1"/>
<evidence type="ECO:0000256" key="8">
    <source>
        <dbReference type="ARBA" id="ARBA00023136"/>
    </source>
</evidence>
<dbReference type="Pfam" id="PF13432">
    <property type="entry name" value="TPR_16"/>
    <property type="match status" value="1"/>
</dbReference>
<dbReference type="PROSITE" id="PS50005">
    <property type="entry name" value="TPR"/>
    <property type="match status" value="3"/>
</dbReference>
<dbReference type="Pfam" id="PF13414">
    <property type="entry name" value="TPR_11"/>
    <property type="match status" value="1"/>
</dbReference>
<evidence type="ECO:0000256" key="3">
    <source>
        <dbReference type="ARBA" id="ARBA00022737"/>
    </source>
</evidence>
<evidence type="ECO:0000256" key="1">
    <source>
        <dbReference type="ARBA" id="ARBA00004572"/>
    </source>
</evidence>
<reference evidence="11 12" key="1">
    <citation type="submission" date="2014-04" db="EMBL/GenBank/DDBJ databases">
        <title>Evolutionary Origins and Diversification of the Mycorrhizal Mutualists.</title>
        <authorList>
            <consortium name="DOE Joint Genome Institute"/>
            <consortium name="Mycorrhizal Genomics Consortium"/>
            <person name="Kohler A."/>
            <person name="Kuo A."/>
            <person name="Nagy L.G."/>
            <person name="Floudas D."/>
            <person name="Copeland A."/>
            <person name="Barry K.W."/>
            <person name="Cichocki N."/>
            <person name="Veneault-Fourrey C."/>
            <person name="LaButti K."/>
            <person name="Lindquist E.A."/>
            <person name="Lipzen A."/>
            <person name="Lundell T."/>
            <person name="Morin E."/>
            <person name="Murat C."/>
            <person name="Riley R."/>
            <person name="Ohm R."/>
            <person name="Sun H."/>
            <person name="Tunlid A."/>
            <person name="Henrissat B."/>
            <person name="Grigoriev I.V."/>
            <person name="Hibbett D.S."/>
            <person name="Martin F."/>
        </authorList>
    </citation>
    <scope>NUCLEOTIDE SEQUENCE [LARGE SCALE GENOMIC DNA]</scope>
    <source>
        <strain evidence="11 12">Koide BX008</strain>
    </source>
</reference>
<dbReference type="AlphaFoldDB" id="A0A0C2WPE4"/>
<dbReference type="STRING" id="946122.A0A0C2WPE4"/>
<keyword evidence="3" id="KW-0677">Repeat</keyword>